<evidence type="ECO:0000313" key="1">
    <source>
        <dbReference type="EMBL" id="QQP39703.1"/>
    </source>
</evidence>
<reference evidence="2" key="1">
    <citation type="submission" date="2021-01" db="EMBL/GenBank/DDBJ databases">
        <title>Caligus Genome Assembly.</title>
        <authorList>
            <person name="Gallardo-Escarate C."/>
        </authorList>
    </citation>
    <scope>NUCLEOTIDE SEQUENCE [LARGE SCALE GENOMIC DNA]</scope>
</reference>
<dbReference type="Proteomes" id="UP000595437">
    <property type="component" value="Chromosome 9"/>
</dbReference>
<sequence length="109" mass="12659">MTMIEFTEKKSVARTTVSNAVKEEIPKGRQQTWMEDNIKFWTKDFWPPQSPDLNLLDYSVCPPWQWQGSEGLRRQGVGCHERCNVANVSIAFWRRVEVVIKAEGGHTHK</sequence>
<keyword evidence="2" id="KW-1185">Reference proteome</keyword>
<name>A0A7T8GXL7_CALRO</name>
<gene>
    <name evidence="1" type="ORF">FKW44_013510</name>
</gene>
<protein>
    <submittedName>
        <fullName evidence="1">Uncharacterized protein</fullName>
    </submittedName>
</protein>
<dbReference type="EMBL" id="CP045898">
    <property type="protein sequence ID" value="QQP39703.1"/>
    <property type="molecule type" value="Genomic_DNA"/>
</dbReference>
<evidence type="ECO:0000313" key="2">
    <source>
        <dbReference type="Proteomes" id="UP000595437"/>
    </source>
</evidence>
<dbReference type="AlphaFoldDB" id="A0A7T8GXL7"/>
<organism evidence="1 2">
    <name type="scientific">Caligus rogercresseyi</name>
    <name type="common">Sea louse</name>
    <dbReference type="NCBI Taxonomy" id="217165"/>
    <lineage>
        <taxon>Eukaryota</taxon>
        <taxon>Metazoa</taxon>
        <taxon>Ecdysozoa</taxon>
        <taxon>Arthropoda</taxon>
        <taxon>Crustacea</taxon>
        <taxon>Multicrustacea</taxon>
        <taxon>Hexanauplia</taxon>
        <taxon>Copepoda</taxon>
        <taxon>Siphonostomatoida</taxon>
        <taxon>Caligidae</taxon>
        <taxon>Caligus</taxon>
    </lineage>
</organism>
<accession>A0A7T8GXL7</accession>
<proteinExistence type="predicted"/>
<dbReference type="OrthoDB" id="10006939at2759"/>